<evidence type="ECO:0000259" key="2">
    <source>
        <dbReference type="Pfam" id="PF14372"/>
    </source>
</evidence>
<evidence type="ECO:0000259" key="1">
    <source>
        <dbReference type="Pfam" id="PF05699"/>
    </source>
</evidence>
<proteinExistence type="predicted"/>
<organism evidence="3 4">
    <name type="scientific">Arachis duranensis</name>
    <name type="common">Wild peanut</name>
    <dbReference type="NCBI Taxonomy" id="130453"/>
    <lineage>
        <taxon>Eukaryota</taxon>
        <taxon>Viridiplantae</taxon>
        <taxon>Streptophyta</taxon>
        <taxon>Embryophyta</taxon>
        <taxon>Tracheophyta</taxon>
        <taxon>Spermatophyta</taxon>
        <taxon>Magnoliopsida</taxon>
        <taxon>eudicotyledons</taxon>
        <taxon>Gunneridae</taxon>
        <taxon>Pentapetalae</taxon>
        <taxon>rosids</taxon>
        <taxon>fabids</taxon>
        <taxon>Fabales</taxon>
        <taxon>Fabaceae</taxon>
        <taxon>Papilionoideae</taxon>
        <taxon>50 kb inversion clade</taxon>
        <taxon>dalbergioids sensu lato</taxon>
        <taxon>Dalbergieae</taxon>
        <taxon>Pterocarpus clade</taxon>
        <taxon>Arachis</taxon>
    </lineage>
</organism>
<dbReference type="PANTHER" id="PTHR23272">
    <property type="entry name" value="BED FINGER-RELATED"/>
    <property type="match status" value="1"/>
</dbReference>
<sequence length="233" mass="26579">MVQPMKAKFDKYWSDYSIILSLGVIIDPRIKFHVLEYCLNKVDPCTANEKLTTIKKKLYLLFEAYSETLSHNASSNASGGQIRIPTSREDDSLSFDVPDELRNINFQTNASQRKSSLDIYLEESTLDMNSKIDVLQYWRSQVHRFSDLASMACDVLSIPITTVASESAFSIGAHVLNKYRNSILDKNVQALICARNWIHGFEDDDAEFECQNESDKEHYKDKVDSINMMPGVD</sequence>
<dbReference type="SUPFAM" id="SSF53098">
    <property type="entry name" value="Ribonuclease H-like"/>
    <property type="match status" value="1"/>
</dbReference>
<feature type="domain" description="HAT C-terminal dimerisation" evidence="1">
    <location>
        <begin position="117"/>
        <end position="198"/>
    </location>
</feature>
<dbReference type="Pfam" id="PF14372">
    <property type="entry name" value="hAT-like_RNase-H"/>
    <property type="match status" value="1"/>
</dbReference>
<accession>A0A9C6TWC3</accession>
<dbReference type="GeneID" id="107490734"/>
<dbReference type="InterPro" id="IPR012337">
    <property type="entry name" value="RNaseH-like_sf"/>
</dbReference>
<dbReference type="RefSeq" id="XP_052117807.1">
    <property type="nucleotide sequence ID" value="XM_052261847.1"/>
</dbReference>
<feature type="domain" description="hAT-like transposase RNase-H fold" evidence="2">
    <location>
        <begin position="1"/>
        <end position="65"/>
    </location>
</feature>
<dbReference type="Proteomes" id="UP000515211">
    <property type="component" value="Chromosome 5"/>
</dbReference>
<dbReference type="AlphaFoldDB" id="A0A9C6TWC3"/>
<dbReference type="PANTHER" id="PTHR23272:SF166">
    <property type="entry name" value="ZINC FINGER BED DOMAIN-CONTAINING PROTEIN RICESLEEPER 2-LIKE ISOFORM X1"/>
    <property type="match status" value="1"/>
</dbReference>
<gene>
    <name evidence="4" type="primary">LOC107490734</name>
</gene>
<evidence type="ECO:0000313" key="3">
    <source>
        <dbReference type="Proteomes" id="UP000515211"/>
    </source>
</evidence>
<reference evidence="4" key="2">
    <citation type="submission" date="2025-08" db="UniProtKB">
        <authorList>
            <consortium name="RefSeq"/>
        </authorList>
    </citation>
    <scope>IDENTIFICATION</scope>
    <source>
        <tissue evidence="4">Whole plant</tissue>
    </source>
</reference>
<dbReference type="InterPro" id="IPR025525">
    <property type="entry name" value="hAT-like_transposase_RNase-H"/>
</dbReference>
<dbReference type="KEGG" id="adu:107490734"/>
<reference evidence="3" key="1">
    <citation type="journal article" date="2016" name="Nat. Genet.">
        <title>The genome sequences of Arachis duranensis and Arachis ipaensis, the diploid ancestors of cultivated peanut.</title>
        <authorList>
            <person name="Bertioli D.J."/>
            <person name="Cannon S.B."/>
            <person name="Froenicke L."/>
            <person name="Huang G."/>
            <person name="Farmer A.D."/>
            <person name="Cannon E.K."/>
            <person name="Liu X."/>
            <person name="Gao D."/>
            <person name="Clevenger J."/>
            <person name="Dash S."/>
            <person name="Ren L."/>
            <person name="Moretzsohn M.C."/>
            <person name="Shirasawa K."/>
            <person name="Huang W."/>
            <person name="Vidigal B."/>
            <person name="Abernathy B."/>
            <person name="Chu Y."/>
            <person name="Niederhuth C.E."/>
            <person name="Umale P."/>
            <person name="Araujo A.C."/>
            <person name="Kozik A."/>
            <person name="Kim K.D."/>
            <person name="Burow M.D."/>
            <person name="Varshney R.K."/>
            <person name="Wang X."/>
            <person name="Zhang X."/>
            <person name="Barkley N."/>
            <person name="Guimaraes P.M."/>
            <person name="Isobe S."/>
            <person name="Guo B."/>
            <person name="Liao B."/>
            <person name="Stalker H.T."/>
            <person name="Schmitz R.J."/>
            <person name="Scheffler B.E."/>
            <person name="Leal-Bertioli S.C."/>
            <person name="Xun X."/>
            <person name="Jackson S.A."/>
            <person name="Michelmore R."/>
            <person name="Ozias-Akins P."/>
        </authorList>
    </citation>
    <scope>NUCLEOTIDE SEQUENCE [LARGE SCALE GENOMIC DNA]</scope>
    <source>
        <strain evidence="3">cv. V14167</strain>
    </source>
</reference>
<dbReference type="GO" id="GO:0003677">
    <property type="term" value="F:DNA binding"/>
    <property type="evidence" value="ECO:0007669"/>
    <property type="project" value="InterPro"/>
</dbReference>
<evidence type="ECO:0000313" key="4">
    <source>
        <dbReference type="RefSeq" id="XP_052117807.1"/>
    </source>
</evidence>
<dbReference type="InterPro" id="IPR008906">
    <property type="entry name" value="HATC_C_dom"/>
</dbReference>
<name>A0A9C6TWC3_ARADU</name>
<dbReference type="Pfam" id="PF05699">
    <property type="entry name" value="Dimer_Tnp_hAT"/>
    <property type="match status" value="1"/>
</dbReference>
<dbReference type="GO" id="GO:0046983">
    <property type="term" value="F:protein dimerization activity"/>
    <property type="evidence" value="ECO:0007669"/>
    <property type="project" value="InterPro"/>
</dbReference>
<protein>
    <submittedName>
        <fullName evidence="4">Zinc finger BED domain-containing protein DAYSLEEPER-like</fullName>
    </submittedName>
</protein>
<keyword evidence="3" id="KW-1185">Reference proteome</keyword>